<dbReference type="AlphaFoldDB" id="A0A8I1KIK6"/>
<dbReference type="GO" id="GO:0008270">
    <property type="term" value="F:zinc ion binding"/>
    <property type="evidence" value="ECO:0007669"/>
    <property type="project" value="UniProtKB-UniRule"/>
</dbReference>
<keyword evidence="3 8" id="KW-0540">Nuclease</keyword>
<keyword evidence="8" id="KW-0963">Cytoplasm</keyword>
<evidence type="ECO:0000256" key="6">
    <source>
        <dbReference type="ARBA" id="ARBA00022801"/>
    </source>
</evidence>
<dbReference type="GeneID" id="78251714"/>
<feature type="binding site" evidence="8">
    <location>
        <position position="116"/>
    </location>
    <ligand>
        <name>Zn(2+)</name>
        <dbReference type="ChEBI" id="CHEBI:29105"/>
        <note>catalytic</note>
    </ligand>
</feature>
<dbReference type="SUPFAM" id="SSF55486">
    <property type="entry name" value="Metalloproteases ('zincins'), catalytic domain"/>
    <property type="match status" value="1"/>
</dbReference>
<keyword evidence="6 8" id="KW-0378">Hydrolase</keyword>
<feature type="binding site" evidence="8">
    <location>
        <position position="120"/>
    </location>
    <ligand>
        <name>Zn(2+)</name>
        <dbReference type="ChEBI" id="CHEBI:29105"/>
        <note>catalytic</note>
    </ligand>
</feature>
<comment type="subcellular location">
    <subcellularLocation>
        <location evidence="8">Cytoplasm</location>
    </subcellularLocation>
</comment>
<organism evidence="10 11">
    <name type="scientific">Idiomarina abyssalis</name>
    <dbReference type="NCBI Taxonomy" id="86102"/>
    <lineage>
        <taxon>Bacteria</taxon>
        <taxon>Pseudomonadati</taxon>
        <taxon>Pseudomonadota</taxon>
        <taxon>Gammaproteobacteria</taxon>
        <taxon>Alteromonadales</taxon>
        <taxon>Idiomarinaceae</taxon>
        <taxon>Idiomarina</taxon>
    </lineage>
</organism>
<dbReference type="EMBL" id="JAEMOP010000002">
    <property type="protein sequence ID" value="MBJ7315079.1"/>
    <property type="molecule type" value="Genomic_DNA"/>
</dbReference>
<evidence type="ECO:0000256" key="3">
    <source>
        <dbReference type="ARBA" id="ARBA00022722"/>
    </source>
</evidence>
<comment type="caution">
    <text evidence="10">The sequence shown here is derived from an EMBL/GenBank/DDBJ whole genome shotgun (WGS) entry which is preliminary data.</text>
</comment>
<evidence type="ECO:0000256" key="5">
    <source>
        <dbReference type="ARBA" id="ARBA00022759"/>
    </source>
</evidence>
<dbReference type="GO" id="GO:0004521">
    <property type="term" value="F:RNA endonuclease activity"/>
    <property type="evidence" value="ECO:0007669"/>
    <property type="project" value="UniProtKB-UniRule"/>
</dbReference>
<reference evidence="10 12" key="1">
    <citation type="submission" date="2020-09" db="EMBL/GenBank/DDBJ databases">
        <title>Draft Genomes of Bacterial Isolates from North Pond Shallow Sediments.</title>
        <authorList>
            <person name="Kiel Reese B."/>
            <person name="Mullis M."/>
            <person name="Weisend R.E."/>
        </authorList>
    </citation>
    <scope>NUCLEOTIDE SEQUENCE</scope>
    <source>
        <strain evidence="10">KJE-2</strain>
        <strain evidence="9 12">KJE-3</strain>
    </source>
</reference>
<sequence length="163" mass="18412">MADLTLDYQLADGVTDAPDEDAVRAWVSTTLDYLQQDSKAVELTIRIVAEREAQELNNEFRGKDYATNVLSFPFNSPVELPVTLLGDLVICQSVVEKEAQEQQKSAIAHWTHMVIHGTLHLLGYDHIDDNEAEEMEQIERNILASLNISDPYQPIDNMELNTQ</sequence>
<dbReference type="HAMAP" id="MF_00009">
    <property type="entry name" value="Endoribonucl_YbeY"/>
    <property type="match status" value="1"/>
</dbReference>
<keyword evidence="12" id="KW-1185">Reference proteome</keyword>
<dbReference type="EC" id="3.1.-.-" evidence="8"/>
<gene>
    <name evidence="8 10" type="primary">ybeY</name>
    <name evidence="9" type="ORF">JHC10_08200</name>
    <name evidence="10" type="ORF">JHC11_03560</name>
</gene>
<dbReference type="GO" id="GO:0004222">
    <property type="term" value="F:metalloendopeptidase activity"/>
    <property type="evidence" value="ECO:0007669"/>
    <property type="project" value="InterPro"/>
</dbReference>
<evidence type="ECO:0000256" key="1">
    <source>
        <dbReference type="ARBA" id="ARBA00010875"/>
    </source>
</evidence>
<dbReference type="EMBL" id="JAEMOS010000022">
    <property type="protein sequence ID" value="MBJ7266923.1"/>
    <property type="molecule type" value="Genomic_DNA"/>
</dbReference>
<dbReference type="Gene3D" id="3.40.390.30">
    <property type="entry name" value="Metalloproteases ('zincins'), catalytic domain"/>
    <property type="match status" value="1"/>
</dbReference>
<evidence type="ECO:0000256" key="2">
    <source>
        <dbReference type="ARBA" id="ARBA00022517"/>
    </source>
</evidence>
<dbReference type="PANTHER" id="PTHR46986">
    <property type="entry name" value="ENDORIBONUCLEASE YBEY, CHLOROPLASTIC"/>
    <property type="match status" value="1"/>
</dbReference>
<evidence type="ECO:0000256" key="7">
    <source>
        <dbReference type="ARBA" id="ARBA00022833"/>
    </source>
</evidence>
<evidence type="ECO:0000313" key="9">
    <source>
        <dbReference type="EMBL" id="MBJ7266923.1"/>
    </source>
</evidence>
<keyword evidence="7 8" id="KW-0862">Zinc</keyword>
<dbReference type="NCBIfam" id="TIGR00043">
    <property type="entry name" value="rRNA maturation RNase YbeY"/>
    <property type="match status" value="1"/>
</dbReference>
<name>A0A8I1KIK6_9GAMM</name>
<comment type="similarity">
    <text evidence="1 8">Belongs to the endoribonuclease YbeY family.</text>
</comment>
<dbReference type="PANTHER" id="PTHR46986:SF1">
    <property type="entry name" value="ENDORIBONUCLEASE YBEY, CHLOROPLASTIC"/>
    <property type="match status" value="1"/>
</dbReference>
<accession>A0A8I1KIK6</accession>
<keyword evidence="2 8" id="KW-0690">Ribosome biogenesis</keyword>
<dbReference type="PROSITE" id="PS01306">
    <property type="entry name" value="UPF0054"/>
    <property type="match status" value="1"/>
</dbReference>
<evidence type="ECO:0000256" key="4">
    <source>
        <dbReference type="ARBA" id="ARBA00022723"/>
    </source>
</evidence>
<dbReference type="InterPro" id="IPR020549">
    <property type="entry name" value="YbeY_CS"/>
</dbReference>
<dbReference type="Proteomes" id="UP000621390">
    <property type="component" value="Unassembled WGS sequence"/>
</dbReference>
<keyword evidence="8" id="KW-0698">rRNA processing</keyword>
<evidence type="ECO:0000313" key="10">
    <source>
        <dbReference type="EMBL" id="MBJ7315079.1"/>
    </source>
</evidence>
<feature type="binding site" evidence="8">
    <location>
        <position position="126"/>
    </location>
    <ligand>
        <name>Zn(2+)</name>
        <dbReference type="ChEBI" id="CHEBI:29105"/>
        <note>catalytic</note>
    </ligand>
</feature>
<protein>
    <recommendedName>
        <fullName evidence="8">Endoribonuclease YbeY</fullName>
        <ecNumber evidence="8">3.1.-.-</ecNumber>
    </recommendedName>
</protein>
<comment type="function">
    <text evidence="8">Single strand-specific metallo-endoribonuclease involved in late-stage 70S ribosome quality control and in maturation of the 3' terminus of the 16S rRNA.</text>
</comment>
<keyword evidence="4 8" id="KW-0479">Metal-binding</keyword>
<dbReference type="InterPro" id="IPR002036">
    <property type="entry name" value="YbeY"/>
</dbReference>
<dbReference type="Pfam" id="PF02130">
    <property type="entry name" value="YbeY"/>
    <property type="match status" value="1"/>
</dbReference>
<proteinExistence type="inferred from homology"/>
<dbReference type="InterPro" id="IPR023091">
    <property type="entry name" value="MetalPrtase_cat_dom_sf_prd"/>
</dbReference>
<comment type="cofactor">
    <cofactor evidence="8">
        <name>Zn(2+)</name>
        <dbReference type="ChEBI" id="CHEBI:29105"/>
    </cofactor>
    <text evidence="8">Binds 1 zinc ion.</text>
</comment>
<evidence type="ECO:0000256" key="8">
    <source>
        <dbReference type="HAMAP-Rule" id="MF_00009"/>
    </source>
</evidence>
<dbReference type="Proteomes" id="UP000655994">
    <property type="component" value="Unassembled WGS sequence"/>
</dbReference>
<evidence type="ECO:0000313" key="12">
    <source>
        <dbReference type="Proteomes" id="UP000655994"/>
    </source>
</evidence>
<dbReference type="GO" id="GO:0005737">
    <property type="term" value="C:cytoplasm"/>
    <property type="evidence" value="ECO:0007669"/>
    <property type="project" value="UniProtKB-SubCell"/>
</dbReference>
<evidence type="ECO:0000313" key="11">
    <source>
        <dbReference type="Proteomes" id="UP000621390"/>
    </source>
</evidence>
<dbReference type="RefSeq" id="WP_199494441.1">
    <property type="nucleotide sequence ID" value="NZ_CAXAWT010000003.1"/>
</dbReference>
<dbReference type="GO" id="GO:0006364">
    <property type="term" value="P:rRNA processing"/>
    <property type="evidence" value="ECO:0007669"/>
    <property type="project" value="UniProtKB-UniRule"/>
</dbReference>
<keyword evidence="5 8" id="KW-0255">Endonuclease</keyword>